<comment type="cofactor">
    <cofactor evidence="1">
        <name>Mg(2+)</name>
        <dbReference type="ChEBI" id="CHEBI:18420"/>
    </cofactor>
</comment>
<evidence type="ECO:0000259" key="4">
    <source>
        <dbReference type="PROSITE" id="PS51462"/>
    </source>
</evidence>
<dbReference type="InterPro" id="IPR020084">
    <property type="entry name" value="NUDIX_hydrolase_CS"/>
</dbReference>
<dbReference type="GO" id="GO:0016787">
    <property type="term" value="F:hydrolase activity"/>
    <property type="evidence" value="ECO:0007669"/>
    <property type="project" value="UniProtKB-KW"/>
</dbReference>
<evidence type="ECO:0000256" key="2">
    <source>
        <dbReference type="ARBA" id="ARBA00022801"/>
    </source>
</evidence>
<keyword evidence="6" id="KW-1185">Reference proteome</keyword>
<dbReference type="InterPro" id="IPR015797">
    <property type="entry name" value="NUDIX_hydrolase-like_dom_sf"/>
</dbReference>
<dbReference type="PANTHER" id="PTHR16099">
    <property type="entry name" value="8-OXO-DGTP DIPHOSPHATES NUDT15"/>
    <property type="match status" value="1"/>
</dbReference>
<dbReference type="InterPro" id="IPR020476">
    <property type="entry name" value="Nudix_hydrolase"/>
</dbReference>
<comment type="caution">
    <text evidence="5">The sequence shown here is derived from an EMBL/GenBank/DDBJ whole genome shotgun (WGS) entry which is preliminary data.</text>
</comment>
<gene>
    <name evidence="5" type="ORF">ABVT11_07070</name>
</gene>
<evidence type="ECO:0000313" key="5">
    <source>
        <dbReference type="EMBL" id="MET1489584.1"/>
    </source>
</evidence>
<dbReference type="EMBL" id="JBEWLZ010000003">
    <property type="protein sequence ID" value="MET1489584.1"/>
    <property type="molecule type" value="Genomic_DNA"/>
</dbReference>
<keyword evidence="2 3" id="KW-0378">Hydrolase</keyword>
<comment type="similarity">
    <text evidence="3">Belongs to the Nudix hydrolase family.</text>
</comment>
<dbReference type="InterPro" id="IPR000086">
    <property type="entry name" value="NUDIX_hydrolase_dom"/>
</dbReference>
<dbReference type="Gene3D" id="3.90.79.10">
    <property type="entry name" value="Nucleoside Triphosphate Pyrophosphohydrolase"/>
    <property type="match status" value="1"/>
</dbReference>
<evidence type="ECO:0000256" key="3">
    <source>
        <dbReference type="RuleBase" id="RU003476"/>
    </source>
</evidence>
<dbReference type="SUPFAM" id="SSF55811">
    <property type="entry name" value="Nudix"/>
    <property type="match status" value="1"/>
</dbReference>
<dbReference type="CDD" id="cd04678">
    <property type="entry name" value="NUDIX_MTH2_Nudt15"/>
    <property type="match status" value="1"/>
</dbReference>
<sequence length="139" mass="15099">MSDTTCPPVPRIGVGVILMRAGRVLLGERSGAHGAGSWALPGGHLEFGEGVEDCARRETLEETGLTLLNLRRGPWSNDIFEAEGRHYVTLFMLADAGPGEPQRLEPAKCRGWQWHEWSALPQPLFAPLATLVASGFRPA</sequence>
<dbReference type="PRINTS" id="PR00502">
    <property type="entry name" value="NUDIXFAMILY"/>
</dbReference>
<reference evidence="5 6" key="1">
    <citation type="submission" date="2024-07" db="EMBL/GenBank/DDBJ databases">
        <title>Uliginosibacterium paludis KCTC:42655.</title>
        <authorList>
            <person name="Kim M.K."/>
        </authorList>
    </citation>
    <scope>NUCLEOTIDE SEQUENCE [LARGE SCALE GENOMIC DNA]</scope>
    <source>
        <strain evidence="5 6">KCTC 42655</strain>
    </source>
</reference>
<accession>A0ABV2CNV1</accession>
<name>A0ABV2CNV1_9RHOO</name>
<feature type="domain" description="Nudix hydrolase" evidence="4">
    <location>
        <begin position="9"/>
        <end position="138"/>
    </location>
</feature>
<dbReference type="Pfam" id="PF00293">
    <property type="entry name" value="NUDIX"/>
    <property type="match status" value="1"/>
</dbReference>
<dbReference type="RefSeq" id="WP_345925218.1">
    <property type="nucleotide sequence ID" value="NZ_JBDIVF010000002.1"/>
</dbReference>
<organism evidence="5 6">
    <name type="scientific">Uliginosibacterium paludis</name>
    <dbReference type="NCBI Taxonomy" id="1615952"/>
    <lineage>
        <taxon>Bacteria</taxon>
        <taxon>Pseudomonadati</taxon>
        <taxon>Pseudomonadota</taxon>
        <taxon>Betaproteobacteria</taxon>
        <taxon>Rhodocyclales</taxon>
        <taxon>Zoogloeaceae</taxon>
        <taxon>Uliginosibacterium</taxon>
    </lineage>
</organism>
<dbReference type="PROSITE" id="PS00893">
    <property type="entry name" value="NUDIX_BOX"/>
    <property type="match status" value="1"/>
</dbReference>
<proteinExistence type="inferred from homology"/>
<evidence type="ECO:0000256" key="1">
    <source>
        <dbReference type="ARBA" id="ARBA00001946"/>
    </source>
</evidence>
<protein>
    <submittedName>
        <fullName evidence="5">NUDIX hydrolase</fullName>
    </submittedName>
</protein>
<dbReference type="PROSITE" id="PS51462">
    <property type="entry name" value="NUDIX"/>
    <property type="match status" value="1"/>
</dbReference>
<evidence type="ECO:0000313" key="6">
    <source>
        <dbReference type="Proteomes" id="UP001548590"/>
    </source>
</evidence>
<dbReference type="Proteomes" id="UP001548590">
    <property type="component" value="Unassembled WGS sequence"/>
</dbReference>
<dbReference type="PANTHER" id="PTHR16099:SF5">
    <property type="entry name" value="NUCLEOTIDE TRIPHOSPHATE DIPHOSPHATASE NUDT15"/>
    <property type="match status" value="1"/>
</dbReference>